<evidence type="ECO:0000313" key="1">
    <source>
        <dbReference type="EMBL" id="PLT45520.1"/>
    </source>
</evidence>
<reference evidence="1 2" key="1">
    <citation type="submission" date="2017-05" db="EMBL/GenBank/DDBJ databases">
        <title>Functional genome analysis of Paenibacillus pasadenensis strain R16: insights on endophytic life style and antifungal activity.</title>
        <authorList>
            <person name="Passera A."/>
            <person name="Marcolungo L."/>
            <person name="Casati P."/>
            <person name="Brasca M."/>
            <person name="Quaglino F."/>
            <person name="Delledonne M."/>
        </authorList>
    </citation>
    <scope>NUCLEOTIDE SEQUENCE [LARGE SCALE GENOMIC DNA]</scope>
    <source>
        <strain evidence="1 2">R16</strain>
    </source>
</reference>
<dbReference type="AlphaFoldDB" id="A0A2N5N5D4"/>
<evidence type="ECO:0000313" key="2">
    <source>
        <dbReference type="Proteomes" id="UP000234789"/>
    </source>
</evidence>
<dbReference type="Proteomes" id="UP000234789">
    <property type="component" value="Unassembled WGS sequence"/>
</dbReference>
<organism evidence="1 2">
    <name type="scientific">Paenibacillus pasadenensis</name>
    <dbReference type="NCBI Taxonomy" id="217090"/>
    <lineage>
        <taxon>Bacteria</taxon>
        <taxon>Bacillati</taxon>
        <taxon>Bacillota</taxon>
        <taxon>Bacilli</taxon>
        <taxon>Bacillales</taxon>
        <taxon>Paenibacillaceae</taxon>
        <taxon>Paenibacillus</taxon>
    </lineage>
</organism>
<keyword evidence="2" id="KW-1185">Reference proteome</keyword>
<dbReference type="SUPFAM" id="SSF49764">
    <property type="entry name" value="HSP20-like chaperones"/>
    <property type="match status" value="1"/>
</dbReference>
<sequence>MGERFERLQDWLSRQQLPRGFEMMKDPEWVARFVKGMMESAMSGNPSAGLSGLQEAAAEPEAREKEFQAAISSIEAQWSESRDYLVLKLPMNGDPDWDTLRVMAKEERLKLEGLPGRKPQVLKLPSPILPRSTRAVLRGGVLRIRMKKKPVSRYITISVEEGMD</sequence>
<gene>
    <name evidence="1" type="ORF">B8V81_3951</name>
</gene>
<accession>A0A2N5N5D4</accession>
<dbReference type="CDD" id="cd00298">
    <property type="entry name" value="ACD_sHsps_p23-like"/>
    <property type="match status" value="1"/>
</dbReference>
<dbReference type="InterPro" id="IPR008978">
    <property type="entry name" value="HSP20-like_chaperone"/>
</dbReference>
<dbReference type="OrthoDB" id="2678548at2"/>
<comment type="caution">
    <text evidence="1">The sequence shown here is derived from an EMBL/GenBank/DDBJ whole genome shotgun (WGS) entry which is preliminary data.</text>
</comment>
<proteinExistence type="predicted"/>
<name>A0A2N5N5D4_9BACL</name>
<dbReference type="RefSeq" id="WP_028599641.1">
    <property type="nucleotide sequence ID" value="NZ_BIMM01000002.1"/>
</dbReference>
<protein>
    <submittedName>
        <fullName evidence="1">Uncharacterized protein</fullName>
    </submittedName>
</protein>
<dbReference type="EMBL" id="NFEZ01000004">
    <property type="protein sequence ID" value="PLT45520.1"/>
    <property type="molecule type" value="Genomic_DNA"/>
</dbReference>